<evidence type="ECO:0000256" key="2">
    <source>
        <dbReference type="HAMAP-Rule" id="MF_00048"/>
    </source>
</evidence>
<dbReference type="PANTHER" id="PTHR34039:SF1">
    <property type="entry name" value="UPF0102 PROTEIN YRAN"/>
    <property type="match status" value="1"/>
</dbReference>
<accession>A0A7Y0ETZ5</accession>
<gene>
    <name evidence="3" type="ORF">G1C98_1074</name>
</gene>
<dbReference type="RefSeq" id="WP_205831895.1">
    <property type="nucleotide sequence ID" value="NZ_JAAIIF010000008.1"/>
</dbReference>
<dbReference type="InterPro" id="IPR011856">
    <property type="entry name" value="tRNA_endonuc-like_dom_sf"/>
</dbReference>
<dbReference type="Proteomes" id="UP000529710">
    <property type="component" value="Unassembled WGS sequence"/>
</dbReference>
<dbReference type="HAMAP" id="MF_00048">
    <property type="entry name" value="UPF0102"/>
    <property type="match status" value="1"/>
</dbReference>
<evidence type="ECO:0000313" key="3">
    <source>
        <dbReference type="EMBL" id="NMM96338.1"/>
    </source>
</evidence>
<comment type="caution">
    <text evidence="3">The sequence shown here is derived from an EMBL/GenBank/DDBJ whole genome shotgun (WGS) entry which is preliminary data.</text>
</comment>
<evidence type="ECO:0000313" key="4">
    <source>
        <dbReference type="Proteomes" id="UP000529710"/>
    </source>
</evidence>
<dbReference type="NCBIfam" id="NF009150">
    <property type="entry name" value="PRK12497.1-3"/>
    <property type="match status" value="1"/>
</dbReference>
<name>A0A7Y0ETZ5_9BIFI</name>
<dbReference type="Gene3D" id="3.40.1350.10">
    <property type="match status" value="1"/>
</dbReference>
<dbReference type="NCBIfam" id="NF009154">
    <property type="entry name" value="PRK12497.3-3"/>
    <property type="match status" value="1"/>
</dbReference>
<keyword evidence="3" id="KW-0378">Hydrolase</keyword>
<dbReference type="GO" id="GO:0003676">
    <property type="term" value="F:nucleic acid binding"/>
    <property type="evidence" value="ECO:0007669"/>
    <property type="project" value="InterPro"/>
</dbReference>
<dbReference type="EMBL" id="JAAIIF010000008">
    <property type="protein sequence ID" value="NMM96338.1"/>
    <property type="molecule type" value="Genomic_DNA"/>
</dbReference>
<comment type="similarity">
    <text evidence="1 2">Belongs to the UPF0102 family.</text>
</comment>
<proteinExistence type="inferred from homology"/>
<dbReference type="InterPro" id="IPR011335">
    <property type="entry name" value="Restrct_endonuc-II-like"/>
</dbReference>
<keyword evidence="4" id="KW-1185">Reference proteome</keyword>
<dbReference type="Pfam" id="PF02021">
    <property type="entry name" value="UPF0102"/>
    <property type="match status" value="1"/>
</dbReference>
<dbReference type="NCBIfam" id="TIGR00252">
    <property type="entry name" value="YraN family protein"/>
    <property type="match status" value="1"/>
</dbReference>
<dbReference type="CDD" id="cd20736">
    <property type="entry name" value="PoNe_Nuclease"/>
    <property type="match status" value="1"/>
</dbReference>
<protein>
    <recommendedName>
        <fullName evidence="2">UPF0102 protein G1C98_1074</fullName>
    </recommendedName>
</protein>
<dbReference type="PANTHER" id="PTHR34039">
    <property type="entry name" value="UPF0102 PROTEIN YRAN"/>
    <property type="match status" value="1"/>
</dbReference>
<organism evidence="3 4">
    <name type="scientific">Bifidobacterium erythrocebi</name>
    <dbReference type="NCBI Taxonomy" id="2675325"/>
    <lineage>
        <taxon>Bacteria</taxon>
        <taxon>Bacillati</taxon>
        <taxon>Actinomycetota</taxon>
        <taxon>Actinomycetes</taxon>
        <taxon>Bifidobacteriales</taxon>
        <taxon>Bifidobacteriaceae</taxon>
        <taxon>Bifidobacterium</taxon>
    </lineage>
</organism>
<dbReference type="InterPro" id="IPR003509">
    <property type="entry name" value="UPF0102_YraN-like"/>
</dbReference>
<keyword evidence="3" id="KW-0540">Nuclease</keyword>
<evidence type="ECO:0000256" key="1">
    <source>
        <dbReference type="ARBA" id="ARBA00006738"/>
    </source>
</evidence>
<sequence>MSDIYTVEQTYSSDSARIEAMHAIESRLAGTSVSSRQVGELGEAYAAAWLEGLGWLVLVRNWRCRYGELDIIALSPERRVVFVEVKTRRGTRFGTPQEAVTTAKQMNLRRAALQWLEKDGHKLRHDGMRFDVVTVSVHDGQVAVHRIPGAF</sequence>
<reference evidence="3 4" key="1">
    <citation type="submission" date="2020-02" db="EMBL/GenBank/DDBJ databases">
        <title>Characterization of phylogenetic diversity of novel bifidobacterial species isolated in Czech ZOOs.</title>
        <authorList>
            <person name="Lugli G.A."/>
            <person name="Vera N.B."/>
            <person name="Ventura M."/>
        </authorList>
    </citation>
    <scope>NUCLEOTIDE SEQUENCE [LARGE SCALE GENOMIC DNA]</scope>
    <source>
        <strain evidence="3 4">DSM 109960</strain>
    </source>
</reference>
<dbReference type="AlphaFoldDB" id="A0A7Y0ETZ5"/>
<dbReference type="GO" id="GO:0004519">
    <property type="term" value="F:endonuclease activity"/>
    <property type="evidence" value="ECO:0007669"/>
    <property type="project" value="UniProtKB-KW"/>
</dbReference>
<dbReference type="SUPFAM" id="SSF52980">
    <property type="entry name" value="Restriction endonuclease-like"/>
    <property type="match status" value="1"/>
</dbReference>
<keyword evidence="3" id="KW-0255">Endonuclease</keyword>